<dbReference type="EMBL" id="BRPK01000005">
    <property type="protein sequence ID" value="GLB38723.1"/>
    <property type="molecule type" value="Genomic_DNA"/>
</dbReference>
<sequence length="202" mass="22252">MPVGSCTTTTTQSFLSLQVRSGSGAINLAALTRPSYEAVRKRLLEGGLIDPGLMRKILEGWGKKYTNGHAICLHYPEQLFPAQLSSESHPRIFTPHTIGTVRLRFRTPYSGCVLLRFERSTMPENAGTRTVVLRVLKTLEPVKAVIPAHNMRIPEPKEPGRLAPNAPRPRPCWLVLVALTPQHTRGPPSSVRVVAFSFAAVL</sequence>
<name>A0A9P3UMJ6_LYOSH</name>
<evidence type="ECO:0000313" key="2">
    <source>
        <dbReference type="Proteomes" id="UP001063166"/>
    </source>
</evidence>
<comment type="caution">
    <text evidence="1">The sequence shown here is derived from an EMBL/GenBank/DDBJ whole genome shotgun (WGS) entry which is preliminary data.</text>
</comment>
<reference evidence="1" key="1">
    <citation type="submission" date="2022-07" db="EMBL/GenBank/DDBJ databases">
        <title>The genome of Lyophyllum shimeji provides insight into the initial evolution of ectomycorrhizal fungal genome.</title>
        <authorList>
            <person name="Kobayashi Y."/>
            <person name="Shibata T."/>
            <person name="Hirakawa H."/>
            <person name="Shigenobu S."/>
            <person name="Nishiyama T."/>
            <person name="Yamada A."/>
            <person name="Hasebe M."/>
            <person name="Kawaguchi M."/>
        </authorList>
    </citation>
    <scope>NUCLEOTIDE SEQUENCE</scope>
    <source>
        <strain evidence="1">AT787</strain>
    </source>
</reference>
<accession>A0A9P3UMJ6</accession>
<evidence type="ECO:0000313" key="1">
    <source>
        <dbReference type="EMBL" id="GLB38723.1"/>
    </source>
</evidence>
<organism evidence="1 2">
    <name type="scientific">Lyophyllum shimeji</name>
    <name type="common">Hon-shimeji</name>
    <name type="synonym">Tricholoma shimeji</name>
    <dbReference type="NCBI Taxonomy" id="47721"/>
    <lineage>
        <taxon>Eukaryota</taxon>
        <taxon>Fungi</taxon>
        <taxon>Dikarya</taxon>
        <taxon>Basidiomycota</taxon>
        <taxon>Agaricomycotina</taxon>
        <taxon>Agaricomycetes</taxon>
        <taxon>Agaricomycetidae</taxon>
        <taxon>Agaricales</taxon>
        <taxon>Tricholomatineae</taxon>
        <taxon>Lyophyllaceae</taxon>
        <taxon>Lyophyllum</taxon>
    </lineage>
</organism>
<dbReference type="OrthoDB" id="3067792at2759"/>
<dbReference type="Proteomes" id="UP001063166">
    <property type="component" value="Unassembled WGS sequence"/>
</dbReference>
<dbReference type="AlphaFoldDB" id="A0A9P3UMJ6"/>
<gene>
    <name evidence="1" type="ORF">LshimejAT787_0505880</name>
</gene>
<keyword evidence="2" id="KW-1185">Reference proteome</keyword>
<proteinExistence type="predicted"/>
<protein>
    <submittedName>
        <fullName evidence="1">Uncharacterized protein</fullName>
    </submittedName>
</protein>